<dbReference type="Gramene" id="ONK66794">
    <property type="protein sequence ID" value="ONK66794"/>
    <property type="gene ID" value="A4U43_C06F12030"/>
</dbReference>
<accession>A0A5P1ELY6</accession>
<reference evidence="3" key="1">
    <citation type="journal article" date="2017" name="Nat. Commun.">
        <title>The asparagus genome sheds light on the origin and evolution of a young Y chromosome.</title>
        <authorList>
            <person name="Harkess A."/>
            <person name="Zhou J."/>
            <person name="Xu C."/>
            <person name="Bowers J.E."/>
            <person name="Van der Hulst R."/>
            <person name="Ayyampalayam S."/>
            <person name="Mercati F."/>
            <person name="Riccardi P."/>
            <person name="McKain M.R."/>
            <person name="Kakrana A."/>
            <person name="Tang H."/>
            <person name="Ray J."/>
            <person name="Groenendijk J."/>
            <person name="Arikit S."/>
            <person name="Mathioni S.M."/>
            <person name="Nakano M."/>
            <person name="Shan H."/>
            <person name="Telgmann-Rauber A."/>
            <person name="Kanno A."/>
            <person name="Yue Z."/>
            <person name="Chen H."/>
            <person name="Li W."/>
            <person name="Chen Y."/>
            <person name="Xu X."/>
            <person name="Zhang Y."/>
            <person name="Luo S."/>
            <person name="Chen H."/>
            <person name="Gao J."/>
            <person name="Mao Z."/>
            <person name="Pires J.C."/>
            <person name="Luo M."/>
            <person name="Kudrna D."/>
            <person name="Wing R.A."/>
            <person name="Meyers B.C."/>
            <person name="Yi K."/>
            <person name="Kong H."/>
            <person name="Lavrijsen P."/>
            <person name="Sunseri F."/>
            <person name="Falavigna A."/>
            <person name="Ye Y."/>
            <person name="Leebens-Mack J.H."/>
            <person name="Chen G."/>
        </authorList>
    </citation>
    <scope>NUCLEOTIDE SEQUENCE [LARGE SCALE GENOMIC DNA]</scope>
    <source>
        <strain evidence="3">cv. DH0086</strain>
    </source>
</reference>
<keyword evidence="3" id="KW-1185">Reference proteome</keyword>
<sequence>MAALVSSSIPSLFSLSPRNRKSKPLHFFFLNPNHNLNNPHRLSFTSRNPTCSPLTILTPRKLRAITEESGEKSDPEAVSEHDPPRDEDDSGNAVRSSSLLDSMATSE</sequence>
<organism evidence="2 3">
    <name type="scientific">Asparagus officinalis</name>
    <name type="common">Garden asparagus</name>
    <dbReference type="NCBI Taxonomy" id="4686"/>
    <lineage>
        <taxon>Eukaryota</taxon>
        <taxon>Viridiplantae</taxon>
        <taxon>Streptophyta</taxon>
        <taxon>Embryophyta</taxon>
        <taxon>Tracheophyta</taxon>
        <taxon>Spermatophyta</taxon>
        <taxon>Magnoliopsida</taxon>
        <taxon>Liliopsida</taxon>
        <taxon>Asparagales</taxon>
        <taxon>Asparagaceae</taxon>
        <taxon>Asparagoideae</taxon>
        <taxon>Asparagus</taxon>
    </lineage>
</organism>
<evidence type="ECO:0000313" key="3">
    <source>
        <dbReference type="Proteomes" id="UP000243459"/>
    </source>
</evidence>
<evidence type="ECO:0000313" key="2">
    <source>
        <dbReference type="EMBL" id="ONK66794.1"/>
    </source>
</evidence>
<evidence type="ECO:0000256" key="1">
    <source>
        <dbReference type="SAM" id="MobiDB-lite"/>
    </source>
</evidence>
<feature type="compositionally biased region" description="Polar residues" evidence="1">
    <location>
        <begin position="93"/>
        <end position="107"/>
    </location>
</feature>
<protein>
    <submittedName>
        <fullName evidence="2">Uncharacterized protein</fullName>
    </submittedName>
</protein>
<dbReference type="Proteomes" id="UP000243459">
    <property type="component" value="Chromosome 6"/>
</dbReference>
<dbReference type="EMBL" id="CM007386">
    <property type="protein sequence ID" value="ONK66794.1"/>
    <property type="molecule type" value="Genomic_DNA"/>
</dbReference>
<name>A0A5P1ELY6_ASPOF</name>
<dbReference type="AlphaFoldDB" id="A0A5P1ELY6"/>
<feature type="region of interest" description="Disordered" evidence="1">
    <location>
        <begin position="64"/>
        <end position="107"/>
    </location>
</feature>
<gene>
    <name evidence="2" type="ORF">A4U43_C06F12030</name>
</gene>
<feature type="compositionally biased region" description="Basic and acidic residues" evidence="1">
    <location>
        <begin position="64"/>
        <end position="84"/>
    </location>
</feature>
<proteinExistence type="predicted"/>